<evidence type="ECO:0000256" key="3">
    <source>
        <dbReference type="ARBA" id="ARBA00022679"/>
    </source>
</evidence>
<evidence type="ECO:0000256" key="4">
    <source>
        <dbReference type="ARBA" id="ARBA00022723"/>
    </source>
</evidence>
<dbReference type="EMBL" id="AP012167">
    <property type="protein sequence ID" value="BAN07019.1"/>
    <property type="molecule type" value="Genomic_DNA"/>
</dbReference>
<dbReference type="NCBIfam" id="NF002806">
    <property type="entry name" value="PRK02948.1"/>
    <property type="match status" value="1"/>
</dbReference>
<dbReference type="PANTHER" id="PTHR11601">
    <property type="entry name" value="CYSTEINE DESULFURYLASE FAMILY MEMBER"/>
    <property type="match status" value="1"/>
</dbReference>
<evidence type="ECO:0000256" key="7">
    <source>
        <dbReference type="ARBA" id="ARBA00023014"/>
    </source>
</evidence>
<keyword evidence="7" id="KW-0411">Iron-sulfur</keyword>
<proteinExistence type="inferred from homology"/>
<evidence type="ECO:0000256" key="6">
    <source>
        <dbReference type="ARBA" id="ARBA00023004"/>
    </source>
</evidence>
<keyword evidence="3" id="KW-0808">Transferase</keyword>
<dbReference type="InterPro" id="IPR016454">
    <property type="entry name" value="Cysteine_dSase"/>
</dbReference>
<dbReference type="PANTHER" id="PTHR11601:SF34">
    <property type="entry name" value="CYSTEINE DESULFURASE"/>
    <property type="match status" value="1"/>
</dbReference>
<dbReference type="InterPro" id="IPR015421">
    <property type="entry name" value="PyrdxlP-dep_Trfase_major"/>
</dbReference>
<evidence type="ECO:0000313" key="10">
    <source>
        <dbReference type="EMBL" id="BAN07019.1"/>
    </source>
</evidence>
<organism evidence="10 11">
    <name type="scientific">Levilactobacillus brevis KB290</name>
    <dbReference type="NCBI Taxonomy" id="1001583"/>
    <lineage>
        <taxon>Bacteria</taxon>
        <taxon>Bacillati</taxon>
        <taxon>Bacillota</taxon>
        <taxon>Bacilli</taxon>
        <taxon>Lactobacillales</taxon>
        <taxon>Lactobacillaceae</taxon>
        <taxon>Levilactobacillus</taxon>
    </lineage>
</organism>
<protein>
    <submittedName>
        <fullName evidence="10">Putative cysteine desulfurase IscS 1</fullName>
    </submittedName>
</protein>
<dbReference type="SUPFAM" id="SSF53383">
    <property type="entry name" value="PLP-dependent transferases"/>
    <property type="match status" value="1"/>
</dbReference>
<comment type="cofactor">
    <cofactor evidence="1">
        <name>pyridoxal 5'-phosphate</name>
        <dbReference type="ChEBI" id="CHEBI:597326"/>
    </cofactor>
</comment>
<dbReference type="InterPro" id="IPR015424">
    <property type="entry name" value="PyrdxlP-dep_Trfase"/>
</dbReference>
<evidence type="ECO:0000313" key="11">
    <source>
        <dbReference type="Proteomes" id="UP000012042"/>
    </source>
</evidence>
<evidence type="ECO:0000256" key="5">
    <source>
        <dbReference type="ARBA" id="ARBA00022898"/>
    </source>
</evidence>
<dbReference type="PATRIC" id="fig|1001583.3.peg.1367"/>
<evidence type="ECO:0000259" key="9">
    <source>
        <dbReference type="Pfam" id="PF00266"/>
    </source>
</evidence>
<dbReference type="GO" id="GO:0031071">
    <property type="term" value="F:cysteine desulfurase activity"/>
    <property type="evidence" value="ECO:0007669"/>
    <property type="project" value="UniProtKB-EC"/>
</dbReference>
<keyword evidence="4" id="KW-0479">Metal-binding</keyword>
<gene>
    <name evidence="10" type="ORF">LVISKB_1384</name>
</gene>
<dbReference type="GO" id="GO:0051536">
    <property type="term" value="F:iron-sulfur cluster binding"/>
    <property type="evidence" value="ECO:0007669"/>
    <property type="project" value="UniProtKB-KW"/>
</dbReference>
<sequence length="405" mass="44090">MIQEVLSVQEIHIDNSNAVHEIYLDNAATTPLAPEVLAEMTNKLATVYGNASTLYGLGRQAHTIMENSRQVIAQSINAAHDEEIIFTSGGSESDNTAITQTAMARQSLGKHIITTAIEHEAVLRPLHALEEQGFEVTYLPVDEQGRISLDDFKAALRDDTILVTIMMGNNEVGSRMPIHEIGDILKDHQAWFHTDAVQAYGSLDIDVQRDHIDMLSTSAHKINGPKMIGFLYKHEGVNFPSLIKGGDQEEKRRAGTENVPAIAGFATAAQLLTPKVKAEKRTRFHGFKEQVVQGLTANGVDFAVNGSLEGENLEHVLNIWIKGISTYVMQTNLDLAGIAVSGGSACTAGSIEPSHVLTAMFGADSPRIAESIRLSFGQQTTRDDIQAFVDNVTTIVNRLSHSEVK</sequence>
<accession>M5AE12</accession>
<comment type="catalytic activity">
    <reaction evidence="8">
        <text>(sulfur carrier)-H + L-cysteine = (sulfur carrier)-SH + L-alanine</text>
        <dbReference type="Rhea" id="RHEA:43892"/>
        <dbReference type="Rhea" id="RHEA-COMP:14737"/>
        <dbReference type="Rhea" id="RHEA-COMP:14739"/>
        <dbReference type="ChEBI" id="CHEBI:29917"/>
        <dbReference type="ChEBI" id="CHEBI:35235"/>
        <dbReference type="ChEBI" id="CHEBI:57972"/>
        <dbReference type="ChEBI" id="CHEBI:64428"/>
        <dbReference type="EC" id="2.8.1.7"/>
    </reaction>
</comment>
<dbReference type="PIRSF" id="PIRSF005572">
    <property type="entry name" value="NifS"/>
    <property type="match status" value="1"/>
</dbReference>
<dbReference type="Gene3D" id="1.10.260.50">
    <property type="match status" value="1"/>
</dbReference>
<dbReference type="AlphaFoldDB" id="M5AE12"/>
<feature type="domain" description="Aminotransferase class V" evidence="9">
    <location>
        <begin position="22"/>
        <end position="388"/>
    </location>
</feature>
<dbReference type="Gene3D" id="3.90.1150.10">
    <property type="entry name" value="Aspartate Aminotransferase, domain 1"/>
    <property type="match status" value="1"/>
</dbReference>
<comment type="similarity">
    <text evidence="2">Belongs to the class-V pyridoxal-phosphate-dependent aminotransferase family. NifS/IscS subfamily.</text>
</comment>
<reference evidence="10 11" key="1">
    <citation type="journal article" date="2013" name="PLoS ONE">
        <title>Genomic Analysis by Deep Sequencing of the Probiotic Lactobacillus brevis KB290 Harboring Nine Plasmids Reveals Genomic Stability.</title>
        <authorList>
            <person name="Fukao M."/>
            <person name="Oshima K."/>
            <person name="Morita H."/>
            <person name="Toh H."/>
            <person name="Suda W."/>
            <person name="Kim S.W."/>
            <person name="Suzuki S."/>
            <person name="Yakabe T."/>
            <person name="Hattori M."/>
            <person name="Yajima N."/>
        </authorList>
    </citation>
    <scope>NUCLEOTIDE SEQUENCE [LARGE SCALE GENOMIC DNA]</scope>
    <source>
        <strain evidence="10 11">KB290</strain>
    </source>
</reference>
<evidence type="ECO:0000256" key="8">
    <source>
        <dbReference type="ARBA" id="ARBA00050776"/>
    </source>
</evidence>
<evidence type="ECO:0000256" key="1">
    <source>
        <dbReference type="ARBA" id="ARBA00001933"/>
    </source>
</evidence>
<dbReference type="FunFam" id="3.40.640.10:FF:000084">
    <property type="entry name" value="IscS-like cysteine desulfurase"/>
    <property type="match status" value="1"/>
</dbReference>
<dbReference type="Gene3D" id="3.40.640.10">
    <property type="entry name" value="Type I PLP-dependent aspartate aminotransferase-like (Major domain)"/>
    <property type="match status" value="1"/>
</dbReference>
<keyword evidence="5" id="KW-0663">Pyridoxal phosphate</keyword>
<evidence type="ECO:0000256" key="2">
    <source>
        <dbReference type="ARBA" id="ARBA00006490"/>
    </source>
</evidence>
<name>M5AE12_LEVBR</name>
<dbReference type="Pfam" id="PF00266">
    <property type="entry name" value="Aminotran_5"/>
    <property type="match status" value="1"/>
</dbReference>
<keyword evidence="6" id="KW-0408">Iron</keyword>
<dbReference type="InterPro" id="IPR000192">
    <property type="entry name" value="Aminotrans_V_dom"/>
</dbReference>
<dbReference type="GO" id="GO:0046872">
    <property type="term" value="F:metal ion binding"/>
    <property type="evidence" value="ECO:0007669"/>
    <property type="project" value="UniProtKB-KW"/>
</dbReference>
<dbReference type="KEGG" id="lbk:LVISKB_1384"/>
<dbReference type="HOGENOM" id="CLU_003433_0_0_9"/>
<dbReference type="Proteomes" id="UP000012042">
    <property type="component" value="Chromosome"/>
</dbReference>
<dbReference type="InterPro" id="IPR015422">
    <property type="entry name" value="PyrdxlP-dep_Trfase_small"/>
</dbReference>